<evidence type="ECO:0000313" key="1">
    <source>
        <dbReference type="EMBL" id="CAG6551963.1"/>
    </source>
</evidence>
<dbReference type="EMBL" id="HBUE01352809">
    <property type="protein sequence ID" value="CAG6604265.1"/>
    <property type="molecule type" value="Transcribed_RNA"/>
</dbReference>
<dbReference type="EMBL" id="HBUE01352805">
    <property type="protein sequence ID" value="CAG6604261.1"/>
    <property type="molecule type" value="Transcribed_RNA"/>
</dbReference>
<reference evidence="1" key="1">
    <citation type="submission" date="2021-05" db="EMBL/GenBank/DDBJ databases">
        <authorList>
            <person name="Alioto T."/>
            <person name="Alioto T."/>
            <person name="Gomez Garrido J."/>
        </authorList>
    </citation>
    <scope>NUCLEOTIDE SEQUENCE</scope>
</reference>
<accession>A0A8D8N4Z7</accession>
<dbReference type="EMBL" id="HBUE01245705">
    <property type="protein sequence ID" value="CAG6551963.1"/>
    <property type="molecule type" value="Transcribed_RNA"/>
</dbReference>
<dbReference type="EMBL" id="HBUE01245704">
    <property type="protein sequence ID" value="CAG6551962.1"/>
    <property type="molecule type" value="Transcribed_RNA"/>
</dbReference>
<protein>
    <submittedName>
        <fullName evidence="1">(northern house mosquito) hypothetical protein</fullName>
    </submittedName>
</protein>
<dbReference type="EMBL" id="HBUE01245708">
    <property type="protein sequence ID" value="CAG6551966.1"/>
    <property type="molecule type" value="Transcribed_RNA"/>
</dbReference>
<dbReference type="EMBL" id="HBUE01245711">
    <property type="protein sequence ID" value="CAG6551970.1"/>
    <property type="molecule type" value="Transcribed_RNA"/>
</dbReference>
<dbReference type="EMBL" id="HBUE01352812">
    <property type="protein sequence ID" value="CAG6604269.1"/>
    <property type="molecule type" value="Transcribed_RNA"/>
</dbReference>
<proteinExistence type="predicted"/>
<organism evidence="1">
    <name type="scientific">Culex pipiens</name>
    <name type="common">House mosquito</name>
    <dbReference type="NCBI Taxonomy" id="7175"/>
    <lineage>
        <taxon>Eukaryota</taxon>
        <taxon>Metazoa</taxon>
        <taxon>Ecdysozoa</taxon>
        <taxon>Arthropoda</taxon>
        <taxon>Hexapoda</taxon>
        <taxon>Insecta</taxon>
        <taxon>Pterygota</taxon>
        <taxon>Neoptera</taxon>
        <taxon>Endopterygota</taxon>
        <taxon>Diptera</taxon>
        <taxon>Nematocera</taxon>
        <taxon>Culicoidea</taxon>
        <taxon>Culicidae</taxon>
        <taxon>Culicinae</taxon>
        <taxon>Culicini</taxon>
        <taxon>Culex</taxon>
        <taxon>Culex</taxon>
    </lineage>
</organism>
<dbReference type="EMBL" id="HBUE01245701">
    <property type="protein sequence ID" value="CAG6551959.1"/>
    <property type="molecule type" value="Transcribed_RNA"/>
</dbReference>
<dbReference type="EMBL" id="HBUE01352804">
    <property type="protein sequence ID" value="CAG6604260.1"/>
    <property type="molecule type" value="Transcribed_RNA"/>
</dbReference>
<name>A0A8D8N4Z7_CULPI</name>
<dbReference type="EMBL" id="HBUE01352803">
    <property type="protein sequence ID" value="CAG6604259.1"/>
    <property type="molecule type" value="Transcribed_RNA"/>
</dbReference>
<dbReference type="EMBL" id="HBUE01352806">
    <property type="protein sequence ID" value="CAG6604262.1"/>
    <property type="molecule type" value="Transcribed_RNA"/>
</dbReference>
<dbReference type="EMBL" id="HBUE01245702">
    <property type="protein sequence ID" value="CAG6551960.1"/>
    <property type="molecule type" value="Transcribed_RNA"/>
</dbReference>
<dbReference type="AlphaFoldDB" id="A0A8D8N4Z7"/>
<dbReference type="EMBL" id="HBUE01352802">
    <property type="protein sequence ID" value="CAG6604258.1"/>
    <property type="molecule type" value="Transcribed_RNA"/>
</dbReference>
<dbReference type="EMBL" id="HBUE01245703">
    <property type="protein sequence ID" value="CAG6551961.1"/>
    <property type="molecule type" value="Transcribed_RNA"/>
</dbReference>
<sequence length="111" mass="12522">MCFCTVASMPGATSAGDLASRGRFCPGFGCRRLTSDIPCSRAFCGWRVTKWCRNMCFLNCVCRYGQFDEGLMLQRKLPSRLTTKSFAFSATSRRWWRDRAGESGFSGRAFL</sequence>